<keyword evidence="1" id="KW-0812">Transmembrane</keyword>
<dbReference type="AlphaFoldDB" id="A0A7X6S0M8"/>
<keyword evidence="1" id="KW-0472">Membrane</keyword>
<accession>A0A7X6S0M8</accession>
<dbReference type="RefSeq" id="WP_168549025.1">
    <property type="nucleotide sequence ID" value="NZ_JAAXPR010000007.1"/>
</dbReference>
<feature type="transmembrane region" description="Helical" evidence="1">
    <location>
        <begin position="159"/>
        <end position="178"/>
    </location>
</feature>
<evidence type="ECO:0000256" key="1">
    <source>
        <dbReference type="SAM" id="Phobius"/>
    </source>
</evidence>
<feature type="transmembrane region" description="Helical" evidence="1">
    <location>
        <begin position="232"/>
        <end position="265"/>
    </location>
</feature>
<keyword evidence="1" id="KW-1133">Transmembrane helix</keyword>
<dbReference type="Proteomes" id="UP000522720">
    <property type="component" value="Unassembled WGS sequence"/>
</dbReference>
<gene>
    <name evidence="2" type="ORF">HF992_05340</name>
</gene>
<evidence type="ECO:0008006" key="4">
    <source>
        <dbReference type="Google" id="ProtNLM"/>
    </source>
</evidence>
<reference evidence="2 3" key="1">
    <citation type="submission" date="2020-04" db="EMBL/GenBank/DDBJ databases">
        <title>MicrobeNet Type strains.</title>
        <authorList>
            <person name="Nicholson A.C."/>
        </authorList>
    </citation>
    <scope>NUCLEOTIDE SEQUENCE [LARGE SCALE GENOMIC DNA]</scope>
    <source>
        <strain evidence="2 3">CCUG 69612</strain>
    </source>
</reference>
<protein>
    <recommendedName>
        <fullName evidence="4">Bacteriocin-associated integral membrane protein</fullName>
    </recommendedName>
</protein>
<sequence>MKRFFLLFSSLLLTVFVVWLISGRVTQLRYGSYPSLFIHQIVTESPANLETLDAELEKLAVKTDSTIAKVLAVPQESGEANFFYQVYGHGKLPKELPLATEQMVVTYQKQATSYAIIDGTLTVQVLADFFLRLGYQAIPKLPESPWLFALFALSRGSQLLAVLICILTFTALTLIYRITELKAVGINLLSGRPLLSISLASILKDIIGTSIATLVSLLLGSAWLFYRGLGEWFFISFLLASLLIYQFILILISSFLTLVYVLGVRKNHILPIIKGRLPLLGLLSLMLGGQFLAITIVGVSLNRVFIYQNEMSLQEQSKSDWAKEPDLVNMSFNLAVGERDKQATYFDKWYPFINKAVEANVAMLVQNNLTQYVFSDQNNQGVKKTDYHPDGNTLYVTANYLDKQSIDVDAKVRQQLEELSPG</sequence>
<name>A0A7X6S0M8_9STRE</name>
<feature type="transmembrane region" description="Helical" evidence="1">
    <location>
        <begin position="199"/>
        <end position="226"/>
    </location>
</feature>
<dbReference type="EMBL" id="JAAXPR010000007">
    <property type="protein sequence ID" value="NKZ20269.1"/>
    <property type="molecule type" value="Genomic_DNA"/>
</dbReference>
<evidence type="ECO:0000313" key="2">
    <source>
        <dbReference type="EMBL" id="NKZ20269.1"/>
    </source>
</evidence>
<organism evidence="2 3">
    <name type="scientific">Streptococcus ovuberis</name>
    <dbReference type="NCBI Taxonomy" id="1936207"/>
    <lineage>
        <taxon>Bacteria</taxon>
        <taxon>Bacillati</taxon>
        <taxon>Bacillota</taxon>
        <taxon>Bacilli</taxon>
        <taxon>Lactobacillales</taxon>
        <taxon>Streptococcaceae</taxon>
        <taxon>Streptococcus</taxon>
    </lineage>
</organism>
<evidence type="ECO:0000313" key="3">
    <source>
        <dbReference type="Proteomes" id="UP000522720"/>
    </source>
</evidence>
<keyword evidence="3" id="KW-1185">Reference proteome</keyword>
<feature type="transmembrane region" description="Helical" evidence="1">
    <location>
        <begin position="277"/>
        <end position="301"/>
    </location>
</feature>
<comment type="caution">
    <text evidence="2">The sequence shown here is derived from an EMBL/GenBank/DDBJ whole genome shotgun (WGS) entry which is preliminary data.</text>
</comment>
<proteinExistence type="predicted"/>